<proteinExistence type="predicted"/>
<gene>
    <name evidence="3" type="ORF">EBB59_04325</name>
</gene>
<dbReference type="Proteomes" id="UP000275012">
    <property type="component" value="Unassembled WGS sequence"/>
</dbReference>
<evidence type="ECO:0000313" key="4">
    <source>
        <dbReference type="Proteomes" id="UP000275012"/>
    </source>
</evidence>
<dbReference type="AlphaFoldDB" id="A0A3M2HVV0"/>
<dbReference type="Gene3D" id="2.40.160.20">
    <property type="match status" value="1"/>
</dbReference>
<reference evidence="3 4" key="1">
    <citation type="submission" date="2018-10" db="EMBL/GenBank/DDBJ databases">
        <title>Proposal of Lysobacter pythonis sp. nov. isolated from royal pythons (Python regius).</title>
        <authorList>
            <person name="Hans-Juergen B."/>
            <person name="Huptas C."/>
            <person name="Sandra B."/>
            <person name="Igor L."/>
            <person name="Joachim S."/>
            <person name="Siegfried S."/>
            <person name="Mareike W."/>
            <person name="Peter K."/>
        </authorList>
    </citation>
    <scope>NUCLEOTIDE SEQUENCE [LARGE SCALE GENOMIC DNA]</scope>
    <source>
        <strain evidence="3 4">4284/11</strain>
    </source>
</reference>
<evidence type="ECO:0000256" key="1">
    <source>
        <dbReference type="ARBA" id="ARBA00022729"/>
    </source>
</evidence>
<comment type="caution">
    <text evidence="3">The sequence shown here is derived from an EMBL/GenBank/DDBJ whole genome shotgun (WGS) entry which is preliminary data.</text>
</comment>
<keyword evidence="4" id="KW-1185">Reference proteome</keyword>
<evidence type="ECO:0000259" key="2">
    <source>
        <dbReference type="Pfam" id="PF13505"/>
    </source>
</evidence>
<dbReference type="SUPFAM" id="SSF56925">
    <property type="entry name" value="OMPA-like"/>
    <property type="match status" value="1"/>
</dbReference>
<feature type="domain" description="Outer membrane protein beta-barrel" evidence="2">
    <location>
        <begin position="34"/>
        <end position="228"/>
    </location>
</feature>
<keyword evidence="1" id="KW-0732">Signal</keyword>
<evidence type="ECO:0000313" key="3">
    <source>
        <dbReference type="EMBL" id="RMH93871.1"/>
    </source>
</evidence>
<dbReference type="InterPro" id="IPR011250">
    <property type="entry name" value="OMP/PagP_B-barrel"/>
</dbReference>
<dbReference type="EMBL" id="RFLY01000004">
    <property type="protein sequence ID" value="RMH93871.1"/>
    <property type="molecule type" value="Genomic_DNA"/>
</dbReference>
<accession>A0A3M2HVV0</accession>
<sequence length="228" mass="24939">MIPVAENIRRRSFPGLECRTGSVQLGEIQMKKIVLAAMLAASVSPAFAAEDRTGLFFGGQIGRNSSAISGKNFKSSDHDYDTVSAFTWSVRGGYMLHPNWGMEMQYTHYGKKDISDYFDITAKLKGVGVGVVGRKSFGEGDTGWFIRGRGGITRNDLILSYRLIPNSKRFSETESKTSGYLGFGVGYDITPHFNVNANIDSSTAKANSIISGTNVVMVNFTVGLEMRF</sequence>
<dbReference type="Pfam" id="PF13505">
    <property type="entry name" value="OMP_b-brl"/>
    <property type="match status" value="1"/>
</dbReference>
<organism evidence="3 4">
    <name type="scientific">Solilutibacter pythonis</name>
    <dbReference type="NCBI Taxonomy" id="2483112"/>
    <lineage>
        <taxon>Bacteria</taxon>
        <taxon>Pseudomonadati</taxon>
        <taxon>Pseudomonadota</taxon>
        <taxon>Gammaproteobacteria</taxon>
        <taxon>Lysobacterales</taxon>
        <taxon>Lysobacteraceae</taxon>
        <taxon>Solilutibacter</taxon>
    </lineage>
</organism>
<protein>
    <submittedName>
        <fullName evidence="3">Porin family protein</fullName>
    </submittedName>
</protein>
<dbReference type="InterPro" id="IPR027385">
    <property type="entry name" value="Beta-barrel_OMP"/>
</dbReference>
<name>A0A3M2HVV0_9GAMM</name>
<dbReference type="RefSeq" id="WP_122100912.1">
    <property type="nucleotide sequence ID" value="NZ_RFLY01000004.1"/>
</dbReference>